<dbReference type="InterPro" id="IPR048365">
    <property type="entry name" value="TNP-like_RNaseH_N"/>
</dbReference>
<evidence type="ECO:0000256" key="9">
    <source>
        <dbReference type="ARBA" id="ARBA00023163"/>
    </source>
</evidence>
<dbReference type="InterPro" id="IPR006612">
    <property type="entry name" value="THAP_Znf"/>
</dbReference>
<dbReference type="GO" id="GO:0043565">
    <property type="term" value="F:sequence-specific DNA binding"/>
    <property type="evidence" value="ECO:0007669"/>
    <property type="project" value="InterPro"/>
</dbReference>
<accession>A0A553PF43</accession>
<dbReference type="EMBL" id="VCGU01000004">
    <property type="protein sequence ID" value="TRY76302.1"/>
    <property type="molecule type" value="Genomic_DNA"/>
</dbReference>
<evidence type="ECO:0000256" key="2">
    <source>
        <dbReference type="ARBA" id="ARBA00006177"/>
    </source>
</evidence>
<evidence type="ECO:0000256" key="3">
    <source>
        <dbReference type="ARBA" id="ARBA00022723"/>
    </source>
</evidence>
<dbReference type="Proteomes" id="UP000318571">
    <property type="component" value="Chromosome 5"/>
</dbReference>
<keyword evidence="11" id="KW-0131">Cell cycle</keyword>
<feature type="non-terminal residue" evidence="15">
    <location>
        <position position="296"/>
    </location>
</feature>
<comment type="caution">
    <text evidence="15">The sequence shown here is derived from an EMBL/GenBank/DDBJ whole genome shotgun (WGS) entry which is preliminary data.</text>
</comment>
<evidence type="ECO:0000256" key="12">
    <source>
        <dbReference type="PROSITE-ProRule" id="PRU00309"/>
    </source>
</evidence>
<dbReference type="GO" id="GO:0008270">
    <property type="term" value="F:zinc ion binding"/>
    <property type="evidence" value="ECO:0007669"/>
    <property type="project" value="UniProtKB-KW"/>
</dbReference>
<dbReference type="SUPFAM" id="SSF57716">
    <property type="entry name" value="Glucocorticoid receptor-like (DNA-binding domain)"/>
    <property type="match status" value="1"/>
</dbReference>
<dbReference type="PROSITE" id="PS50950">
    <property type="entry name" value="ZF_THAP"/>
    <property type="match status" value="1"/>
</dbReference>
<evidence type="ECO:0000256" key="1">
    <source>
        <dbReference type="ARBA" id="ARBA00004642"/>
    </source>
</evidence>
<dbReference type="PANTHER" id="PTHR46600">
    <property type="entry name" value="THAP DOMAIN-CONTAINING"/>
    <property type="match status" value="1"/>
</dbReference>
<evidence type="ECO:0000256" key="8">
    <source>
        <dbReference type="ARBA" id="ARBA00023125"/>
    </source>
</evidence>
<proteinExistence type="inferred from homology"/>
<dbReference type="PANTHER" id="PTHR46600:SF1">
    <property type="entry name" value="THAP DOMAIN-CONTAINING PROTEIN 1"/>
    <property type="match status" value="1"/>
</dbReference>
<dbReference type="SMART" id="SM00692">
    <property type="entry name" value="DM3"/>
    <property type="match status" value="1"/>
</dbReference>
<keyword evidence="5" id="KW-0862">Zinc</keyword>
<organism evidence="15 16">
    <name type="scientific">Tigriopus californicus</name>
    <name type="common">Marine copepod</name>
    <dbReference type="NCBI Taxonomy" id="6832"/>
    <lineage>
        <taxon>Eukaryota</taxon>
        <taxon>Metazoa</taxon>
        <taxon>Ecdysozoa</taxon>
        <taxon>Arthropoda</taxon>
        <taxon>Crustacea</taxon>
        <taxon>Multicrustacea</taxon>
        <taxon>Hexanauplia</taxon>
        <taxon>Copepoda</taxon>
        <taxon>Harpacticoida</taxon>
        <taxon>Harpacticidae</taxon>
        <taxon>Tigriopus</taxon>
    </lineage>
</organism>
<evidence type="ECO:0000256" key="5">
    <source>
        <dbReference type="ARBA" id="ARBA00022833"/>
    </source>
</evidence>
<dbReference type="AlphaFoldDB" id="A0A553PF43"/>
<keyword evidence="6" id="KW-0805">Transcription regulation</keyword>
<comment type="subcellular location">
    <subcellularLocation>
        <location evidence="1">Nucleus</location>
        <location evidence="1">Nucleoplasm</location>
    </subcellularLocation>
</comment>
<keyword evidence="7 13" id="KW-0175">Coiled coil</keyword>
<evidence type="ECO:0000256" key="11">
    <source>
        <dbReference type="ARBA" id="ARBA00023306"/>
    </source>
</evidence>
<keyword evidence="9" id="KW-0804">Transcription</keyword>
<gene>
    <name evidence="15" type="ORF">TCAL_15949</name>
</gene>
<dbReference type="GO" id="GO:0005654">
    <property type="term" value="C:nucleoplasm"/>
    <property type="evidence" value="ECO:0007669"/>
    <property type="project" value="UniProtKB-SubCell"/>
</dbReference>
<evidence type="ECO:0000313" key="15">
    <source>
        <dbReference type="EMBL" id="TRY76302.1"/>
    </source>
</evidence>
<dbReference type="Gene3D" id="6.20.210.20">
    <property type="entry name" value="THAP domain"/>
    <property type="match status" value="1"/>
</dbReference>
<dbReference type="InterPro" id="IPR026516">
    <property type="entry name" value="THAP1/10"/>
</dbReference>
<keyword evidence="4 12" id="KW-0863">Zinc-finger</keyword>
<keyword evidence="8 12" id="KW-0238">DNA-binding</keyword>
<evidence type="ECO:0000259" key="14">
    <source>
        <dbReference type="PROSITE" id="PS50950"/>
    </source>
</evidence>
<feature type="coiled-coil region" evidence="13">
    <location>
        <begin position="159"/>
        <end position="186"/>
    </location>
</feature>
<keyword evidence="10" id="KW-0539">Nucleus</keyword>
<dbReference type="InterPro" id="IPR038441">
    <property type="entry name" value="THAP_Znf_sf"/>
</dbReference>
<name>A0A553PF43_TIGCA</name>
<keyword evidence="3" id="KW-0479">Metal-binding</keyword>
<dbReference type="Pfam" id="PF05485">
    <property type="entry name" value="THAP"/>
    <property type="match status" value="1"/>
</dbReference>
<dbReference type="SMART" id="SM00980">
    <property type="entry name" value="THAP"/>
    <property type="match status" value="1"/>
</dbReference>
<dbReference type="Pfam" id="PF21787">
    <property type="entry name" value="TNP-like_RNaseH_N"/>
    <property type="match status" value="1"/>
</dbReference>
<sequence>MGCSAIGCTVRIGVPLFSTPNNRSRRKLWLLKMKRCRWTPNANSRLCANHFTQDQFRTDLRDKQGRLYKAGRKTLKSNAVPTVFHFSKEPVHRKPPMARPPPPSPPHLPNHACLQSAVNIDINGNVGERFLEKVVDEGLVLDQNKVSNACQTDENSDSLRAMRLRITQLEVEAKQLKNALSLVFNEDQIKAMSRKSGRVREWSNGTMKKALQLYFSCGTTGYETLRDQGQPLPSLTTLKEKTSLLNFEPGLLDDVFHLMATKGEKMTAPERECVLMLDEMAIKPKIKFDPAQQSFI</sequence>
<evidence type="ECO:0000256" key="13">
    <source>
        <dbReference type="SAM" id="Coils"/>
    </source>
</evidence>
<reference evidence="15 16" key="1">
    <citation type="journal article" date="2018" name="Nat. Ecol. Evol.">
        <title>Genomic signatures of mitonuclear coevolution across populations of Tigriopus californicus.</title>
        <authorList>
            <person name="Barreto F.S."/>
            <person name="Watson E.T."/>
            <person name="Lima T.G."/>
            <person name="Willett C.S."/>
            <person name="Edmands S."/>
            <person name="Li W."/>
            <person name="Burton R.S."/>
        </authorList>
    </citation>
    <scope>NUCLEOTIDE SEQUENCE [LARGE SCALE GENOMIC DNA]</scope>
    <source>
        <strain evidence="15 16">San Diego</strain>
    </source>
</reference>
<dbReference type="OMA" id="IPFPCER"/>
<evidence type="ECO:0000256" key="7">
    <source>
        <dbReference type="ARBA" id="ARBA00023054"/>
    </source>
</evidence>
<evidence type="ECO:0000256" key="4">
    <source>
        <dbReference type="ARBA" id="ARBA00022771"/>
    </source>
</evidence>
<comment type="similarity">
    <text evidence="2">Belongs to the THAP1 family.</text>
</comment>
<protein>
    <recommendedName>
        <fullName evidence="14">THAP-type domain-containing protein</fullName>
    </recommendedName>
</protein>
<evidence type="ECO:0000256" key="6">
    <source>
        <dbReference type="ARBA" id="ARBA00023015"/>
    </source>
</evidence>
<evidence type="ECO:0000256" key="10">
    <source>
        <dbReference type="ARBA" id="ARBA00023242"/>
    </source>
</evidence>
<feature type="domain" description="THAP-type" evidence="14">
    <location>
        <begin position="1"/>
        <end position="84"/>
    </location>
</feature>
<keyword evidence="16" id="KW-1185">Reference proteome</keyword>
<evidence type="ECO:0000313" key="16">
    <source>
        <dbReference type="Proteomes" id="UP000318571"/>
    </source>
</evidence>